<dbReference type="PROSITE" id="PS51257">
    <property type="entry name" value="PROKAR_LIPOPROTEIN"/>
    <property type="match status" value="1"/>
</dbReference>
<protein>
    <recommendedName>
        <fullName evidence="3">Lipoprotein</fullName>
    </recommendedName>
</protein>
<dbReference type="Proteomes" id="UP000243588">
    <property type="component" value="Unassembled WGS sequence"/>
</dbReference>
<dbReference type="AlphaFoldDB" id="A0A1G8C0N1"/>
<organism evidence="1 2">
    <name type="scientific">Myroides phaeus</name>
    <dbReference type="NCBI Taxonomy" id="702745"/>
    <lineage>
        <taxon>Bacteria</taxon>
        <taxon>Pseudomonadati</taxon>
        <taxon>Bacteroidota</taxon>
        <taxon>Flavobacteriia</taxon>
        <taxon>Flavobacteriales</taxon>
        <taxon>Flavobacteriaceae</taxon>
        <taxon>Myroides</taxon>
    </lineage>
</organism>
<name>A0A1G8C0N1_9FLAO</name>
<keyword evidence="2" id="KW-1185">Reference proteome</keyword>
<evidence type="ECO:0000313" key="2">
    <source>
        <dbReference type="Proteomes" id="UP000243588"/>
    </source>
</evidence>
<accession>A0A1G8C0N1</accession>
<evidence type="ECO:0008006" key="3">
    <source>
        <dbReference type="Google" id="ProtNLM"/>
    </source>
</evidence>
<sequence>MENKVFQLFRCLFCTSVFFLMSCKEHSNTDEKEVSLTEQEQKTKGVDNDIVRQRKIYTVEGVDNEGNTYRGKIALKGDVGAGRICSDNKKEIYIDVKRSLEGGVEGIDNNGNVYQLLFISKEE</sequence>
<proteinExistence type="predicted"/>
<gene>
    <name evidence="1" type="ORF">SAMN05421818_10363</name>
</gene>
<reference evidence="2" key="1">
    <citation type="submission" date="2016-10" db="EMBL/GenBank/DDBJ databases">
        <authorList>
            <person name="Varghese N."/>
            <person name="Submissions S."/>
        </authorList>
    </citation>
    <scope>NUCLEOTIDE SEQUENCE [LARGE SCALE GENOMIC DNA]</scope>
    <source>
        <strain evidence="2">DSM 23313</strain>
    </source>
</reference>
<dbReference type="EMBL" id="FNDQ01000003">
    <property type="protein sequence ID" value="SDH39037.1"/>
    <property type="molecule type" value="Genomic_DNA"/>
</dbReference>
<evidence type="ECO:0000313" key="1">
    <source>
        <dbReference type="EMBL" id="SDH39037.1"/>
    </source>
</evidence>